<sequence length="159" mass="16366">MPFQKVVNSYQAPAVAGDFASTNPNASMLAGEGALVAGDSGVTVGVFAWADADGKVSNKKATNGRIGFVHREQQASITGFLDEQGNTILKGQAMTLMTGGDFWAHFPSGAVIGQNVFAKDTDGTLKSSAAATEAGYTLTKFKVASTAAAGELAKITSWE</sequence>
<proteinExistence type="predicted"/>
<accession>A0A8S5SWY7</accession>
<evidence type="ECO:0000313" key="1">
    <source>
        <dbReference type="EMBL" id="DAF55529.1"/>
    </source>
</evidence>
<reference evidence="1" key="1">
    <citation type="journal article" date="2021" name="Proc. Natl. Acad. Sci. U.S.A.">
        <title>A Catalog of Tens of Thousands of Viruses from Human Metagenomes Reveals Hidden Associations with Chronic Diseases.</title>
        <authorList>
            <person name="Tisza M.J."/>
            <person name="Buck C.B."/>
        </authorList>
    </citation>
    <scope>NUCLEOTIDE SEQUENCE</scope>
    <source>
        <strain evidence="1">CtLYp5</strain>
    </source>
</reference>
<dbReference type="Pfam" id="PF23982">
    <property type="entry name" value="XM1_gp53_minor_capsid"/>
    <property type="match status" value="1"/>
</dbReference>
<dbReference type="EMBL" id="BK032693">
    <property type="protein sequence ID" value="DAF55529.1"/>
    <property type="molecule type" value="Genomic_DNA"/>
</dbReference>
<name>A0A8S5SWY7_9CAUD</name>
<dbReference type="InterPro" id="IPR056914">
    <property type="entry name" value="Gp53-like"/>
</dbReference>
<protein>
    <submittedName>
        <fullName evidence="1">Uncharacterized protein</fullName>
    </submittedName>
</protein>
<organism evidence="1">
    <name type="scientific">Myoviridae sp. ctLYp5</name>
    <dbReference type="NCBI Taxonomy" id="2827680"/>
    <lineage>
        <taxon>Viruses</taxon>
        <taxon>Duplodnaviria</taxon>
        <taxon>Heunggongvirae</taxon>
        <taxon>Uroviricota</taxon>
        <taxon>Caudoviricetes</taxon>
    </lineage>
</organism>